<gene>
    <name evidence="2" type="ORF">KI387_039091</name>
</gene>
<reference evidence="2 3" key="1">
    <citation type="journal article" date="2021" name="Nat. Plants">
        <title>The Taxus genome provides insights into paclitaxel biosynthesis.</title>
        <authorList>
            <person name="Xiong X."/>
            <person name="Gou J."/>
            <person name="Liao Q."/>
            <person name="Li Y."/>
            <person name="Zhou Q."/>
            <person name="Bi G."/>
            <person name="Li C."/>
            <person name="Du R."/>
            <person name="Wang X."/>
            <person name="Sun T."/>
            <person name="Guo L."/>
            <person name="Liang H."/>
            <person name="Lu P."/>
            <person name="Wu Y."/>
            <person name="Zhang Z."/>
            <person name="Ro D.K."/>
            <person name="Shang Y."/>
            <person name="Huang S."/>
            <person name="Yan J."/>
        </authorList>
    </citation>
    <scope>NUCLEOTIDE SEQUENCE [LARGE SCALE GENOMIC DNA]</scope>
    <source>
        <strain evidence="2">Ta-2019</strain>
    </source>
</reference>
<dbReference type="GO" id="GO:0004478">
    <property type="term" value="F:methionine adenosyltransferase activity"/>
    <property type="evidence" value="ECO:0007669"/>
    <property type="project" value="InterPro"/>
</dbReference>
<dbReference type="Proteomes" id="UP000824469">
    <property type="component" value="Unassembled WGS sequence"/>
</dbReference>
<dbReference type="GO" id="GO:0046872">
    <property type="term" value="F:metal ion binding"/>
    <property type="evidence" value="ECO:0007669"/>
    <property type="project" value="UniProtKB-KW"/>
</dbReference>
<dbReference type="AlphaFoldDB" id="A0AA38CF51"/>
<organism evidence="2 3">
    <name type="scientific">Taxus chinensis</name>
    <name type="common">Chinese yew</name>
    <name type="synonym">Taxus wallichiana var. chinensis</name>
    <dbReference type="NCBI Taxonomy" id="29808"/>
    <lineage>
        <taxon>Eukaryota</taxon>
        <taxon>Viridiplantae</taxon>
        <taxon>Streptophyta</taxon>
        <taxon>Embryophyta</taxon>
        <taxon>Tracheophyta</taxon>
        <taxon>Spermatophyta</taxon>
        <taxon>Pinopsida</taxon>
        <taxon>Pinidae</taxon>
        <taxon>Conifers II</taxon>
        <taxon>Cupressales</taxon>
        <taxon>Taxaceae</taxon>
        <taxon>Taxus</taxon>
    </lineage>
</organism>
<accession>A0AA38CF51</accession>
<dbReference type="GO" id="GO:0006556">
    <property type="term" value="P:S-adenosylmethionine biosynthetic process"/>
    <property type="evidence" value="ECO:0007669"/>
    <property type="project" value="InterPro"/>
</dbReference>
<protein>
    <submittedName>
        <fullName evidence="2">Uncharacterized protein</fullName>
    </submittedName>
</protein>
<feature type="non-terminal residue" evidence="2">
    <location>
        <position position="66"/>
    </location>
</feature>
<evidence type="ECO:0000256" key="1">
    <source>
        <dbReference type="ARBA" id="ARBA00022723"/>
    </source>
</evidence>
<feature type="non-terminal residue" evidence="2">
    <location>
        <position position="1"/>
    </location>
</feature>
<name>A0AA38CF51_TAXCH</name>
<dbReference type="SUPFAM" id="SSF55973">
    <property type="entry name" value="S-adenosylmethionine synthetase"/>
    <property type="match status" value="1"/>
</dbReference>
<dbReference type="EMBL" id="JAHRHJ020000011">
    <property type="protein sequence ID" value="KAH9295503.1"/>
    <property type="molecule type" value="Genomic_DNA"/>
</dbReference>
<comment type="caution">
    <text evidence="2">The sequence shown here is derived from an EMBL/GenBank/DDBJ whole genome shotgun (WGS) entry which is preliminary data.</text>
</comment>
<dbReference type="InterPro" id="IPR022636">
    <property type="entry name" value="S-AdoMet_synthetase_sfam"/>
</dbReference>
<proteinExistence type="predicted"/>
<sequence length="66" mass="7165">CQSSSVFVDTYAMGTISNKEILTISKETFDFRPDMIAINLDFKRGGNGRSGATVTLEGKTLTSTEI</sequence>
<keyword evidence="1" id="KW-0479">Metal-binding</keyword>
<keyword evidence="3" id="KW-1185">Reference proteome</keyword>
<dbReference type="Gene3D" id="3.30.300.10">
    <property type="match status" value="1"/>
</dbReference>
<evidence type="ECO:0000313" key="2">
    <source>
        <dbReference type="EMBL" id="KAH9295503.1"/>
    </source>
</evidence>
<evidence type="ECO:0000313" key="3">
    <source>
        <dbReference type="Proteomes" id="UP000824469"/>
    </source>
</evidence>